<accession>A0A3M8CFX7</accession>
<keyword evidence="1" id="KW-1133">Transmembrane helix</keyword>
<evidence type="ECO:0000313" key="4">
    <source>
        <dbReference type="Proteomes" id="UP000282028"/>
    </source>
</evidence>
<gene>
    <name evidence="3" type="ORF">EDM52_10135</name>
</gene>
<dbReference type="GO" id="GO:0006508">
    <property type="term" value="P:proteolysis"/>
    <property type="evidence" value="ECO:0007669"/>
    <property type="project" value="UniProtKB-KW"/>
</dbReference>
<name>A0A3M8CFX7_9BACL</name>
<dbReference type="RefSeq" id="WP_122908957.1">
    <property type="nucleotide sequence ID" value="NZ_CBCSBE010000006.1"/>
</dbReference>
<feature type="transmembrane region" description="Helical" evidence="1">
    <location>
        <begin position="6"/>
        <end position="26"/>
    </location>
</feature>
<evidence type="ECO:0000256" key="1">
    <source>
        <dbReference type="SAM" id="Phobius"/>
    </source>
</evidence>
<keyword evidence="3" id="KW-0645">Protease</keyword>
<dbReference type="GO" id="GO:0008233">
    <property type="term" value="F:peptidase activity"/>
    <property type="evidence" value="ECO:0007669"/>
    <property type="project" value="UniProtKB-KW"/>
</dbReference>
<keyword evidence="1" id="KW-0472">Membrane</keyword>
<dbReference type="EMBL" id="RHHR01000014">
    <property type="protein sequence ID" value="RNB74672.1"/>
    <property type="molecule type" value="Genomic_DNA"/>
</dbReference>
<reference evidence="3 4" key="1">
    <citation type="submission" date="2018-10" db="EMBL/GenBank/DDBJ databases">
        <title>Phylogenomics of Brevibacillus.</title>
        <authorList>
            <person name="Dunlap C."/>
        </authorList>
    </citation>
    <scope>NUCLEOTIDE SEQUENCE [LARGE SCALE GENOMIC DNA]</scope>
    <source>
        <strain evidence="3 4">JCM 12215</strain>
    </source>
</reference>
<keyword evidence="4" id="KW-1185">Reference proteome</keyword>
<feature type="transmembrane region" description="Helical" evidence="1">
    <location>
        <begin position="66"/>
        <end position="90"/>
    </location>
</feature>
<sequence length="178" mass="18861">MGALETVFLVCLVAGLVYALVTLLLGDAISDMLGELHLPIFQPILLVSGITAFGGSGFLLTRLTDLPMAAVLIIAIFIGISLAMAAYFLWVKPMNKAETSTGYSMNQLPGKIGEVGTTIPAQGLGEVLVSMVSGTTYHMAASVDGEQIPAGMRVVVVEVRDHVLYVTPFPDNYEKGDE</sequence>
<dbReference type="OrthoDB" id="1683445at2"/>
<feature type="domain" description="Membrane protein NfeD2 N-terminal transmembrane" evidence="2">
    <location>
        <begin position="3"/>
        <end position="98"/>
    </location>
</feature>
<comment type="caution">
    <text evidence="3">The sequence shown here is derived from an EMBL/GenBank/DDBJ whole genome shotgun (WGS) entry which is preliminary data.</text>
</comment>
<keyword evidence="1" id="KW-0812">Transmembrane</keyword>
<feature type="transmembrane region" description="Helical" evidence="1">
    <location>
        <begin position="38"/>
        <end position="60"/>
    </location>
</feature>
<dbReference type="Pfam" id="PF25842">
    <property type="entry name" value="NfeD_TM"/>
    <property type="match status" value="1"/>
</dbReference>
<dbReference type="InterPro" id="IPR058653">
    <property type="entry name" value="NfeD2_TM"/>
</dbReference>
<protein>
    <submittedName>
        <fullName evidence="3">Serine protease</fullName>
    </submittedName>
</protein>
<dbReference type="Gene3D" id="2.40.50.140">
    <property type="entry name" value="Nucleic acid-binding proteins"/>
    <property type="match status" value="1"/>
</dbReference>
<proteinExistence type="predicted"/>
<evidence type="ECO:0000313" key="3">
    <source>
        <dbReference type="EMBL" id="RNB74672.1"/>
    </source>
</evidence>
<dbReference type="Proteomes" id="UP000282028">
    <property type="component" value="Unassembled WGS sequence"/>
</dbReference>
<keyword evidence="3" id="KW-0378">Hydrolase</keyword>
<dbReference type="AlphaFoldDB" id="A0A3M8CFX7"/>
<organism evidence="3 4">
    <name type="scientific">Brevibacillus invocatus</name>
    <dbReference type="NCBI Taxonomy" id="173959"/>
    <lineage>
        <taxon>Bacteria</taxon>
        <taxon>Bacillati</taxon>
        <taxon>Bacillota</taxon>
        <taxon>Bacilli</taxon>
        <taxon>Bacillales</taxon>
        <taxon>Paenibacillaceae</taxon>
        <taxon>Brevibacillus</taxon>
    </lineage>
</organism>
<dbReference type="InterPro" id="IPR012340">
    <property type="entry name" value="NA-bd_OB-fold"/>
</dbReference>
<evidence type="ECO:0000259" key="2">
    <source>
        <dbReference type="Pfam" id="PF25842"/>
    </source>
</evidence>